<proteinExistence type="predicted"/>
<evidence type="ECO:0000256" key="1">
    <source>
        <dbReference type="SAM" id="MobiDB-lite"/>
    </source>
</evidence>
<sequence>MEIESRDRYRIMWPAGVRHVDLTQHCLKSFGFCDRPRVTHTARQQTVVLDAARPPLAWYLYALPILWDWHRNAHLAFEHAPGHSWEGDALVCGLGICLANARPIFGWGEHSVPPDAPLRSSTHYRTCRNWQFTHWLRVNRGAPLAPPLPARPAAQGGDEQLAIMSRLRLIVMRGDCSPHWVQSPRTLRLTSCRRSPKVGAEHGSTGRAEHGRPGPVVSS</sequence>
<evidence type="ECO:0000313" key="3">
    <source>
        <dbReference type="Proteomes" id="UP001500063"/>
    </source>
</evidence>
<dbReference type="Proteomes" id="UP001500063">
    <property type="component" value="Unassembled WGS sequence"/>
</dbReference>
<organism evidence="2 3">
    <name type="scientific">Streptomyces blastmyceticus</name>
    <dbReference type="NCBI Taxonomy" id="68180"/>
    <lineage>
        <taxon>Bacteria</taxon>
        <taxon>Bacillati</taxon>
        <taxon>Actinomycetota</taxon>
        <taxon>Actinomycetes</taxon>
        <taxon>Kitasatosporales</taxon>
        <taxon>Streptomycetaceae</taxon>
        <taxon>Streptomyces</taxon>
    </lineage>
</organism>
<name>A0ABN0WTX8_9ACTN</name>
<accession>A0ABN0WTX8</accession>
<gene>
    <name evidence="2" type="ORF">GCM10010319_23800</name>
</gene>
<comment type="caution">
    <text evidence="2">The sequence shown here is derived from an EMBL/GenBank/DDBJ whole genome shotgun (WGS) entry which is preliminary data.</text>
</comment>
<protein>
    <submittedName>
        <fullName evidence="2">Uncharacterized protein</fullName>
    </submittedName>
</protein>
<keyword evidence="3" id="KW-1185">Reference proteome</keyword>
<reference evidence="2 3" key="1">
    <citation type="journal article" date="2019" name="Int. J. Syst. Evol. Microbiol.">
        <title>The Global Catalogue of Microorganisms (GCM) 10K type strain sequencing project: providing services to taxonomists for standard genome sequencing and annotation.</title>
        <authorList>
            <consortium name="The Broad Institute Genomics Platform"/>
            <consortium name="The Broad Institute Genome Sequencing Center for Infectious Disease"/>
            <person name="Wu L."/>
            <person name="Ma J."/>
        </authorList>
    </citation>
    <scope>NUCLEOTIDE SEQUENCE [LARGE SCALE GENOMIC DNA]</scope>
    <source>
        <strain evidence="2 3">JCM 4565</strain>
    </source>
</reference>
<feature type="region of interest" description="Disordered" evidence="1">
    <location>
        <begin position="192"/>
        <end position="219"/>
    </location>
</feature>
<dbReference type="EMBL" id="BAAABW010000013">
    <property type="protein sequence ID" value="GAA0346536.1"/>
    <property type="molecule type" value="Genomic_DNA"/>
</dbReference>
<evidence type="ECO:0000313" key="2">
    <source>
        <dbReference type="EMBL" id="GAA0346536.1"/>
    </source>
</evidence>